<keyword evidence="3" id="KW-1185">Reference proteome</keyword>
<evidence type="ECO:0000313" key="2">
    <source>
        <dbReference type="EMBL" id="GLD62185.1"/>
    </source>
</evidence>
<evidence type="ECO:0000313" key="3">
    <source>
        <dbReference type="Proteomes" id="UP001279410"/>
    </source>
</evidence>
<gene>
    <name evidence="2" type="ORF">AKAME5_001393300</name>
</gene>
<organism evidence="2 3">
    <name type="scientific">Lates japonicus</name>
    <name type="common">Japanese lates</name>
    <dbReference type="NCBI Taxonomy" id="270547"/>
    <lineage>
        <taxon>Eukaryota</taxon>
        <taxon>Metazoa</taxon>
        <taxon>Chordata</taxon>
        <taxon>Craniata</taxon>
        <taxon>Vertebrata</taxon>
        <taxon>Euteleostomi</taxon>
        <taxon>Actinopterygii</taxon>
        <taxon>Neopterygii</taxon>
        <taxon>Teleostei</taxon>
        <taxon>Neoteleostei</taxon>
        <taxon>Acanthomorphata</taxon>
        <taxon>Carangaria</taxon>
        <taxon>Carangaria incertae sedis</taxon>
        <taxon>Centropomidae</taxon>
        <taxon>Lates</taxon>
    </lineage>
</organism>
<dbReference type="Proteomes" id="UP001279410">
    <property type="component" value="Unassembled WGS sequence"/>
</dbReference>
<dbReference type="EMBL" id="BRZM01000050">
    <property type="protein sequence ID" value="GLD62185.1"/>
    <property type="molecule type" value="Genomic_DNA"/>
</dbReference>
<sequence>MNAKLNSADMNEKIDDGSVAKLRLHDSTATDLLAPVKADSLTAGALTEVTSFSEQISTEDTELSSADISVNANTTADVSVESNLHNNLKGGVTRVVSTCSPSYVEKDQPKPLCALLPPSTEDRTVYEISQSFTSMSRSQESLKSSSVHTAADGEGKDTNLLCLAA</sequence>
<dbReference type="AlphaFoldDB" id="A0AAD3MXC2"/>
<feature type="region of interest" description="Disordered" evidence="1">
    <location>
        <begin position="137"/>
        <end position="158"/>
    </location>
</feature>
<evidence type="ECO:0000256" key="1">
    <source>
        <dbReference type="SAM" id="MobiDB-lite"/>
    </source>
</evidence>
<reference evidence="2" key="1">
    <citation type="submission" date="2022-08" db="EMBL/GenBank/DDBJ databases">
        <title>Genome sequencing of akame (Lates japonicus).</title>
        <authorList>
            <person name="Hashiguchi Y."/>
            <person name="Takahashi H."/>
        </authorList>
    </citation>
    <scope>NUCLEOTIDE SEQUENCE</scope>
    <source>
        <strain evidence="2">Kochi</strain>
    </source>
</reference>
<comment type="caution">
    <text evidence="2">The sequence shown here is derived from an EMBL/GenBank/DDBJ whole genome shotgun (WGS) entry which is preliminary data.</text>
</comment>
<name>A0AAD3MXC2_LATJO</name>
<proteinExistence type="predicted"/>
<protein>
    <submittedName>
        <fullName evidence="2">Uncharacterized protein</fullName>
    </submittedName>
</protein>
<accession>A0AAD3MXC2</accession>
<feature type="compositionally biased region" description="Polar residues" evidence="1">
    <location>
        <begin position="137"/>
        <end position="148"/>
    </location>
</feature>